<feature type="signal peptide" evidence="2">
    <location>
        <begin position="1"/>
        <end position="21"/>
    </location>
</feature>
<dbReference type="HOGENOM" id="CLU_2653303_0_0_11"/>
<dbReference type="Proteomes" id="UP000001918">
    <property type="component" value="Chromosome"/>
</dbReference>
<evidence type="ECO:0008006" key="5">
    <source>
        <dbReference type="Google" id="ProtNLM"/>
    </source>
</evidence>
<name>D1AD17_THECD</name>
<feature type="chain" id="PRO_5038718284" description="Secreted protein" evidence="2">
    <location>
        <begin position="22"/>
        <end position="76"/>
    </location>
</feature>
<dbReference type="EMBL" id="CP001738">
    <property type="protein sequence ID" value="ACY99326.1"/>
    <property type="molecule type" value="Genomic_DNA"/>
</dbReference>
<dbReference type="AlphaFoldDB" id="D1AD17"/>
<evidence type="ECO:0000313" key="3">
    <source>
        <dbReference type="EMBL" id="ACY99326.1"/>
    </source>
</evidence>
<organism evidence="3 4">
    <name type="scientific">Thermomonospora curvata (strain ATCC 19995 / DSM 43183 / JCM 3096 / KCTC 9072 / NBRC 15933 / NCIMB 10081 / Henssen B9)</name>
    <dbReference type="NCBI Taxonomy" id="471852"/>
    <lineage>
        <taxon>Bacteria</taxon>
        <taxon>Bacillati</taxon>
        <taxon>Actinomycetota</taxon>
        <taxon>Actinomycetes</taxon>
        <taxon>Streptosporangiales</taxon>
        <taxon>Thermomonosporaceae</taxon>
        <taxon>Thermomonospora</taxon>
    </lineage>
</organism>
<evidence type="ECO:0000256" key="2">
    <source>
        <dbReference type="SAM" id="SignalP"/>
    </source>
</evidence>
<gene>
    <name evidence="3" type="ordered locus">Tcur_3795</name>
</gene>
<feature type="region of interest" description="Disordered" evidence="1">
    <location>
        <begin position="25"/>
        <end position="76"/>
    </location>
</feature>
<keyword evidence="4" id="KW-1185">Reference proteome</keyword>
<reference evidence="3 4" key="1">
    <citation type="journal article" date="2011" name="Stand. Genomic Sci.">
        <title>Complete genome sequence of Thermomonospora curvata type strain (B9).</title>
        <authorList>
            <person name="Chertkov O."/>
            <person name="Sikorski J."/>
            <person name="Nolan M."/>
            <person name="Lapidus A."/>
            <person name="Lucas S."/>
            <person name="Del Rio T.G."/>
            <person name="Tice H."/>
            <person name="Cheng J.F."/>
            <person name="Goodwin L."/>
            <person name="Pitluck S."/>
            <person name="Liolios K."/>
            <person name="Ivanova N."/>
            <person name="Mavromatis K."/>
            <person name="Mikhailova N."/>
            <person name="Ovchinnikova G."/>
            <person name="Pati A."/>
            <person name="Chen A."/>
            <person name="Palaniappan K."/>
            <person name="Djao O.D."/>
            <person name="Land M."/>
            <person name="Hauser L."/>
            <person name="Chang Y.J."/>
            <person name="Jeffries C.D."/>
            <person name="Brettin T."/>
            <person name="Han C."/>
            <person name="Detter J.C."/>
            <person name="Rohde M."/>
            <person name="Goker M."/>
            <person name="Woyke T."/>
            <person name="Bristow J."/>
            <person name="Eisen J.A."/>
            <person name="Markowitz V."/>
            <person name="Hugenholtz P."/>
            <person name="Klenk H.P."/>
            <person name="Kyrpides N.C."/>
        </authorList>
    </citation>
    <scope>NUCLEOTIDE SEQUENCE [LARGE SCALE GENOMIC DNA]</scope>
    <source>
        <strain evidence="4">ATCC 19995 / DSM 43183 / JCM 3096 / KCTC 9072 / NBRC 15933 / NCIMB 10081 / Henssen B9</strain>
    </source>
</reference>
<accession>D1AD17</accession>
<dbReference type="RefSeq" id="WP_012854110.1">
    <property type="nucleotide sequence ID" value="NC_013510.1"/>
</dbReference>
<dbReference type="KEGG" id="tcu:Tcur_3795"/>
<protein>
    <recommendedName>
        <fullName evidence="5">Secreted protein</fullName>
    </recommendedName>
</protein>
<evidence type="ECO:0000256" key="1">
    <source>
        <dbReference type="SAM" id="MobiDB-lite"/>
    </source>
</evidence>
<keyword evidence="2" id="KW-0732">Signal</keyword>
<evidence type="ECO:0000313" key="4">
    <source>
        <dbReference type="Proteomes" id="UP000001918"/>
    </source>
</evidence>
<proteinExistence type="predicted"/>
<sequence>MARRRSAMAASVMLAVTVAVGITAMSQPGGDDSVSGPFGVVEKTNDEDQPAEEYWTPERIKEADENGIDEMPAFPE</sequence>